<organism evidence="2 3">
    <name type="scientific">Neocallimastix californiae</name>
    <dbReference type="NCBI Taxonomy" id="1754190"/>
    <lineage>
        <taxon>Eukaryota</taxon>
        <taxon>Fungi</taxon>
        <taxon>Fungi incertae sedis</taxon>
        <taxon>Chytridiomycota</taxon>
        <taxon>Chytridiomycota incertae sedis</taxon>
        <taxon>Neocallimastigomycetes</taxon>
        <taxon>Neocallimastigales</taxon>
        <taxon>Neocallimastigaceae</taxon>
        <taxon>Neocallimastix</taxon>
    </lineage>
</organism>
<evidence type="ECO:0000256" key="1">
    <source>
        <dbReference type="SAM" id="SignalP"/>
    </source>
</evidence>
<dbReference type="EMBL" id="MCOG01000223">
    <property type="protein sequence ID" value="ORY24358.1"/>
    <property type="molecule type" value="Genomic_DNA"/>
</dbReference>
<dbReference type="OrthoDB" id="10591675at2759"/>
<dbReference type="AlphaFoldDB" id="A0A1Y2AP39"/>
<evidence type="ECO:0000313" key="3">
    <source>
        <dbReference type="Proteomes" id="UP000193920"/>
    </source>
</evidence>
<keyword evidence="3" id="KW-1185">Reference proteome</keyword>
<protein>
    <submittedName>
        <fullName evidence="2">Uncharacterized protein</fullName>
    </submittedName>
</protein>
<sequence>MNLKINLFLILYLFCVVNAKISNINHEFNSIKFINNILKNKDRTLKSGYDFNFYNNKNVSESIKSFQEVTDELLLYSEKFSNLTAIERKDLINNHLDTYTSIIKLLITSLLNKWSLSSQEEINSDYIYARNTILFSLEAFLDIDINISIGTLNLDDIKNAINVLSASLYYDNNILSRNEYINNNEIISYPAYSIIGRGYEIPNDYNKYLNLINNSTLLENVDRQDLQKVSDIECPYGFDHQLSLALLGVCKFNEFSLENTNKYNIYNLYKNGNSGFITSDRFIFSVKDAFSYYSYAGQKILNQHIFKSKFISSENESTNGNETKLVEENENILRYKNDVDIVDELFSLYDIENVLYESKNLFNNKNILPDGLYYINEYNSMVKGANSLFDVFSKILENLNEYIKIFFSEYIEGNEEENNNEENENGEYDEDFNEYDIYLNKCIKNSIFLIYSNGTSIKWNSNNGDTNISNNEIEDIKCLMPLTVSELNIDDQFSQYLTNLNSTLYLMRDDIENSNDNVEYNNIVRIYNKVLEKINSQTEGSKEYYIERYPSYYKDNQLEDELFLFSKYSDGFIGVDKNGNVTMNTSDFIDYVENTYQFPQVSSFDIENNSPINGIYNYELLNDFSNIVQSKYLSNFYGEYYSDDMYYYIDIANKAGRMNNYSIDLFDTDIETSEFTTYKNTGRKFQFVTDTIDDKFMIYNIKYILNQGSSVLSKEYNNVLSKIKKCTNNIEKIKLYFINNKLATQINQNLNQFKFKSRFEMVEKMENYINTLKKDNYEILYSSEDIEMLNILKYYIFNQSPFIRDSKIIGLIKEIDEPFIKNMLLYNIYDAKELLEMEKLSLKDIYTLLIQSYWYESPEIIKSFIDDIQQYNNKDFDFSLFG</sequence>
<reference evidence="2 3" key="1">
    <citation type="submission" date="2016-08" db="EMBL/GenBank/DDBJ databases">
        <title>A Parts List for Fungal Cellulosomes Revealed by Comparative Genomics.</title>
        <authorList>
            <consortium name="DOE Joint Genome Institute"/>
            <person name="Haitjema C.H."/>
            <person name="Gilmore S.P."/>
            <person name="Henske J.K."/>
            <person name="Solomon K.V."/>
            <person name="De Groot R."/>
            <person name="Kuo A."/>
            <person name="Mondo S.J."/>
            <person name="Salamov A.A."/>
            <person name="Labutti K."/>
            <person name="Zhao Z."/>
            <person name="Chiniquy J."/>
            <person name="Barry K."/>
            <person name="Brewer H.M."/>
            <person name="Purvine S.O."/>
            <person name="Wright A.T."/>
            <person name="Boxma B."/>
            <person name="Van Alen T."/>
            <person name="Hackstein J.H."/>
            <person name="Baker S.E."/>
            <person name="Grigoriev I.V."/>
            <person name="O'Malley M.A."/>
        </authorList>
    </citation>
    <scope>NUCLEOTIDE SEQUENCE [LARGE SCALE GENOMIC DNA]</scope>
    <source>
        <strain evidence="2 3">G1</strain>
    </source>
</reference>
<name>A0A1Y2AP39_9FUNG</name>
<evidence type="ECO:0000313" key="2">
    <source>
        <dbReference type="EMBL" id="ORY24358.1"/>
    </source>
</evidence>
<accession>A0A1Y2AP39</accession>
<keyword evidence="1" id="KW-0732">Signal</keyword>
<gene>
    <name evidence="2" type="ORF">LY90DRAFT_514650</name>
</gene>
<feature type="chain" id="PRO_5012169228" evidence="1">
    <location>
        <begin position="20"/>
        <end position="882"/>
    </location>
</feature>
<proteinExistence type="predicted"/>
<dbReference type="Proteomes" id="UP000193920">
    <property type="component" value="Unassembled WGS sequence"/>
</dbReference>
<comment type="caution">
    <text evidence="2">The sequence shown here is derived from an EMBL/GenBank/DDBJ whole genome shotgun (WGS) entry which is preliminary data.</text>
</comment>
<feature type="signal peptide" evidence="1">
    <location>
        <begin position="1"/>
        <end position="19"/>
    </location>
</feature>